<keyword evidence="2" id="KW-0489">Methyltransferase</keyword>
<dbReference type="GO" id="GO:0008168">
    <property type="term" value="F:methyltransferase activity"/>
    <property type="evidence" value="ECO:0007669"/>
    <property type="project" value="UniProtKB-KW"/>
</dbReference>
<sequence length="236" mass="26948">MEDLYTIENALQFKWASVTGSLNPERVSHLKSYVIGKKILDVGCGGGAYVEFLSQQGFDITGVDKHKQFLQLAQEESAAGTYVQGDIAKLPFPDKTFDSSYCFDVLEHVDDKLAIKELARVTANRIIIAVPKEDEIMNKYNLTFLHYQDKTHLRNYTEDSLKKLASSINPSNIHIFTELGIPTRSLVKEMIEFKETQHDNSPKKAYRKMLNFLLQKLLNRTYYKEVYTGLVAVIDI</sequence>
<proteinExistence type="predicted"/>
<feature type="domain" description="Methyltransferase type 11" evidence="1">
    <location>
        <begin position="40"/>
        <end position="123"/>
    </location>
</feature>
<dbReference type="SUPFAM" id="SSF53335">
    <property type="entry name" value="S-adenosyl-L-methionine-dependent methyltransferases"/>
    <property type="match status" value="1"/>
</dbReference>
<keyword evidence="3" id="KW-1185">Reference proteome</keyword>
<dbReference type="Proteomes" id="UP001482513">
    <property type="component" value="Unassembled WGS sequence"/>
</dbReference>
<gene>
    <name evidence="2" type="ORF">NC992_14520</name>
</gene>
<accession>A0ABV0K6F0</accession>
<dbReference type="GO" id="GO:0032259">
    <property type="term" value="P:methylation"/>
    <property type="evidence" value="ECO:0007669"/>
    <property type="project" value="UniProtKB-KW"/>
</dbReference>
<dbReference type="RefSeq" id="WP_190705447.1">
    <property type="nucleotide sequence ID" value="NZ_JAMPKX010000006.1"/>
</dbReference>
<evidence type="ECO:0000259" key="1">
    <source>
        <dbReference type="Pfam" id="PF08241"/>
    </source>
</evidence>
<comment type="caution">
    <text evidence="2">The sequence shown here is derived from an EMBL/GenBank/DDBJ whole genome shotgun (WGS) entry which is preliminary data.</text>
</comment>
<dbReference type="InterPro" id="IPR029063">
    <property type="entry name" value="SAM-dependent_MTases_sf"/>
</dbReference>
<reference evidence="2 3" key="1">
    <citation type="submission" date="2022-04" db="EMBL/GenBank/DDBJ databases">
        <title>Positive selection, recombination, and allopatry shape intraspecific diversity of widespread and dominant cyanobacteria.</title>
        <authorList>
            <person name="Wei J."/>
            <person name="Shu W."/>
            <person name="Hu C."/>
        </authorList>
    </citation>
    <scope>NUCLEOTIDE SEQUENCE [LARGE SCALE GENOMIC DNA]</scope>
    <source>
        <strain evidence="2 3">DQ-A4</strain>
    </source>
</reference>
<evidence type="ECO:0000313" key="3">
    <source>
        <dbReference type="Proteomes" id="UP001482513"/>
    </source>
</evidence>
<organism evidence="2 3">
    <name type="scientific">Leptolyngbya subtilissima DQ-A4</name>
    <dbReference type="NCBI Taxonomy" id="2933933"/>
    <lineage>
        <taxon>Bacteria</taxon>
        <taxon>Bacillati</taxon>
        <taxon>Cyanobacteriota</taxon>
        <taxon>Cyanophyceae</taxon>
        <taxon>Leptolyngbyales</taxon>
        <taxon>Leptolyngbyaceae</taxon>
        <taxon>Leptolyngbya group</taxon>
        <taxon>Leptolyngbya</taxon>
    </lineage>
</organism>
<dbReference type="Gene3D" id="3.40.50.150">
    <property type="entry name" value="Vaccinia Virus protein VP39"/>
    <property type="match status" value="1"/>
</dbReference>
<dbReference type="EMBL" id="JAMPKX010000006">
    <property type="protein sequence ID" value="MEP0948095.1"/>
    <property type="molecule type" value="Genomic_DNA"/>
</dbReference>
<name>A0ABV0K6F0_9CYAN</name>
<evidence type="ECO:0000313" key="2">
    <source>
        <dbReference type="EMBL" id="MEP0948095.1"/>
    </source>
</evidence>
<dbReference type="InterPro" id="IPR013216">
    <property type="entry name" value="Methyltransf_11"/>
</dbReference>
<dbReference type="CDD" id="cd02440">
    <property type="entry name" value="AdoMet_MTases"/>
    <property type="match status" value="1"/>
</dbReference>
<keyword evidence="2" id="KW-0808">Transferase</keyword>
<protein>
    <submittedName>
        <fullName evidence="2">Class I SAM-dependent methyltransferase</fullName>
    </submittedName>
</protein>
<dbReference type="Pfam" id="PF08241">
    <property type="entry name" value="Methyltransf_11"/>
    <property type="match status" value="1"/>
</dbReference>
<dbReference type="PANTHER" id="PTHR43861:SF6">
    <property type="entry name" value="METHYLTRANSFERASE TYPE 11"/>
    <property type="match status" value="1"/>
</dbReference>
<dbReference type="PANTHER" id="PTHR43861">
    <property type="entry name" value="TRANS-ACONITATE 2-METHYLTRANSFERASE-RELATED"/>
    <property type="match status" value="1"/>
</dbReference>